<feature type="binding site" evidence="11">
    <location>
        <begin position="86"/>
        <end position="90"/>
    </location>
    <ligand>
        <name>FMN</name>
        <dbReference type="ChEBI" id="CHEBI:58210"/>
    </ligand>
</feature>
<evidence type="ECO:0000256" key="8">
    <source>
        <dbReference type="ARBA" id="ARBA00023002"/>
    </source>
</evidence>
<dbReference type="InterPro" id="IPR005719">
    <property type="entry name" value="Dihydroorotate_DH_2"/>
</dbReference>
<evidence type="ECO:0000256" key="10">
    <source>
        <dbReference type="ARBA" id="ARBA00048639"/>
    </source>
</evidence>
<dbReference type="KEGG" id="pmc:P9515_02281"/>
<comment type="subcellular location">
    <subcellularLocation>
        <location evidence="11">Cell membrane</location>
        <topology evidence="11">Peripheral membrane protein</topology>
    </subcellularLocation>
    <subcellularLocation>
        <location evidence="2">Membrane</location>
    </subcellularLocation>
</comment>
<dbReference type="RefSeq" id="WP_011819551.1">
    <property type="nucleotide sequence ID" value="NC_008817.1"/>
</dbReference>
<evidence type="ECO:0000256" key="7">
    <source>
        <dbReference type="ARBA" id="ARBA00022975"/>
    </source>
</evidence>
<dbReference type="EC" id="1.3.5.2" evidence="11"/>
<dbReference type="HOGENOM" id="CLU_013640_2_0_3"/>
<dbReference type="InterPro" id="IPR013785">
    <property type="entry name" value="Aldolase_TIM"/>
</dbReference>
<feature type="binding site" evidence="11">
    <location>
        <begin position="135"/>
        <end position="139"/>
    </location>
    <ligand>
        <name>substrate</name>
    </ligand>
</feature>
<feature type="binding site" evidence="11">
    <location>
        <position position="268"/>
    </location>
    <ligand>
        <name>FMN</name>
        <dbReference type="ChEBI" id="CHEBI:58210"/>
    </ligand>
</feature>
<dbReference type="PROSITE" id="PS00911">
    <property type="entry name" value="DHODEHASE_1"/>
    <property type="match status" value="1"/>
</dbReference>
<dbReference type="HAMAP" id="MF_00225">
    <property type="entry name" value="DHO_dh_type2"/>
    <property type="match status" value="1"/>
</dbReference>
<dbReference type="Gene3D" id="3.20.20.70">
    <property type="entry name" value="Aldolase class I"/>
    <property type="match status" value="1"/>
</dbReference>
<feature type="binding site" evidence="11">
    <location>
        <begin position="269"/>
        <end position="270"/>
    </location>
    <ligand>
        <name>substrate</name>
    </ligand>
</feature>
<keyword evidence="5 11" id="KW-0285">Flavoprotein</keyword>
<evidence type="ECO:0000256" key="1">
    <source>
        <dbReference type="ARBA" id="ARBA00003125"/>
    </source>
</evidence>
<dbReference type="GeneID" id="60201732"/>
<keyword evidence="7 11" id="KW-0665">Pyrimidine biosynthesis</keyword>
<comment type="subunit">
    <text evidence="11">Monomer.</text>
</comment>
<dbReference type="STRING" id="167542.P9515_02281"/>
<evidence type="ECO:0000256" key="11">
    <source>
        <dbReference type="HAMAP-Rule" id="MF_00225"/>
    </source>
</evidence>
<dbReference type="InterPro" id="IPR050074">
    <property type="entry name" value="DHO_dehydrogenase"/>
</dbReference>
<evidence type="ECO:0000256" key="3">
    <source>
        <dbReference type="ARBA" id="ARBA00005161"/>
    </source>
</evidence>
<evidence type="ECO:0000256" key="9">
    <source>
        <dbReference type="ARBA" id="ARBA00023136"/>
    </source>
</evidence>
<dbReference type="PROSITE" id="PS00912">
    <property type="entry name" value="DHODEHASE_2"/>
    <property type="match status" value="1"/>
</dbReference>
<dbReference type="PANTHER" id="PTHR48109:SF4">
    <property type="entry name" value="DIHYDROOROTATE DEHYDROGENASE (QUINONE), MITOCHONDRIAL"/>
    <property type="match status" value="1"/>
</dbReference>
<feature type="binding site" evidence="11">
    <location>
        <position position="110"/>
    </location>
    <ligand>
        <name>FMN</name>
        <dbReference type="ChEBI" id="CHEBI:58210"/>
    </ligand>
</feature>
<feature type="binding site" evidence="11">
    <location>
        <position position="208"/>
    </location>
    <ligand>
        <name>substrate</name>
    </ligand>
</feature>
<feature type="binding site" evidence="11">
    <location>
        <position position="203"/>
    </location>
    <ligand>
        <name>FMN</name>
        <dbReference type="ChEBI" id="CHEBI:58210"/>
    </ligand>
</feature>
<evidence type="ECO:0000313" key="14">
    <source>
        <dbReference type="Proteomes" id="UP000001589"/>
    </source>
</evidence>
<dbReference type="GO" id="GO:0106430">
    <property type="term" value="F:dihydroorotate dehydrogenase (quinone) activity"/>
    <property type="evidence" value="ECO:0007669"/>
    <property type="project" value="UniProtKB-EC"/>
</dbReference>
<comment type="function">
    <text evidence="1 11">Catalyzes the conversion of dihydroorotate to orotate with quinone as electron acceptor.</text>
</comment>
<feature type="binding site" evidence="11">
    <location>
        <position position="298"/>
    </location>
    <ligand>
        <name>FMN</name>
        <dbReference type="ChEBI" id="CHEBI:58210"/>
    </ligand>
</feature>
<comment type="similarity">
    <text evidence="4 11">Belongs to the dihydroorotate dehydrogenase family. Type 2 subfamily.</text>
</comment>
<dbReference type="GO" id="GO:0006207">
    <property type="term" value="P:'de novo' pyrimidine nucleobase biosynthetic process"/>
    <property type="evidence" value="ECO:0007669"/>
    <property type="project" value="UniProtKB-UniRule"/>
</dbReference>
<dbReference type="InterPro" id="IPR001295">
    <property type="entry name" value="Dihydroorotate_DH_CS"/>
</dbReference>
<dbReference type="EMBL" id="CP000552">
    <property type="protein sequence ID" value="ABM71437.1"/>
    <property type="molecule type" value="Genomic_DNA"/>
</dbReference>
<organism evidence="13 14">
    <name type="scientific">Prochlorococcus marinus (strain MIT 9515)</name>
    <dbReference type="NCBI Taxonomy" id="167542"/>
    <lineage>
        <taxon>Bacteria</taxon>
        <taxon>Bacillati</taxon>
        <taxon>Cyanobacteriota</taxon>
        <taxon>Cyanophyceae</taxon>
        <taxon>Synechococcales</taxon>
        <taxon>Prochlorococcaceae</taxon>
        <taxon>Prochlorococcus</taxon>
    </lineage>
</organism>
<dbReference type="GO" id="GO:0005737">
    <property type="term" value="C:cytoplasm"/>
    <property type="evidence" value="ECO:0007669"/>
    <property type="project" value="InterPro"/>
</dbReference>
<evidence type="ECO:0000256" key="5">
    <source>
        <dbReference type="ARBA" id="ARBA00022630"/>
    </source>
</evidence>
<dbReference type="AlphaFoldDB" id="A2BUH6"/>
<feature type="binding site" evidence="11">
    <location>
        <position position="203"/>
    </location>
    <ligand>
        <name>substrate</name>
    </ligand>
</feature>
<keyword evidence="8 11" id="KW-0560">Oxidoreductase</keyword>
<dbReference type="Pfam" id="PF01180">
    <property type="entry name" value="DHO_dh"/>
    <property type="match status" value="1"/>
</dbReference>
<reference evidence="13 14" key="1">
    <citation type="journal article" date="2007" name="PLoS Genet.">
        <title>Patterns and implications of gene gain and loss in the evolution of Prochlorococcus.</title>
        <authorList>
            <person name="Kettler G.C."/>
            <person name="Martiny A.C."/>
            <person name="Huang K."/>
            <person name="Zucker J."/>
            <person name="Coleman M.L."/>
            <person name="Rodrigue S."/>
            <person name="Chen F."/>
            <person name="Lapidus A."/>
            <person name="Ferriera S."/>
            <person name="Johnson J."/>
            <person name="Steglich C."/>
            <person name="Church G.M."/>
            <person name="Richardson P."/>
            <person name="Chisholm S.W."/>
        </authorList>
    </citation>
    <scope>NUCLEOTIDE SEQUENCE [LARGE SCALE GENOMIC DNA]</scope>
    <source>
        <strain evidence="13 14">MIT 9515</strain>
    </source>
</reference>
<evidence type="ECO:0000313" key="13">
    <source>
        <dbReference type="EMBL" id="ABM71437.1"/>
    </source>
</evidence>
<dbReference type="NCBIfam" id="NF003650">
    <property type="entry name" value="PRK05286.2-3"/>
    <property type="match status" value="1"/>
</dbReference>
<accession>A2BUH6</accession>
<evidence type="ECO:0000259" key="12">
    <source>
        <dbReference type="Pfam" id="PF01180"/>
    </source>
</evidence>
<feature type="binding site" evidence="11">
    <location>
        <begin position="347"/>
        <end position="348"/>
    </location>
    <ligand>
        <name>FMN</name>
        <dbReference type="ChEBI" id="CHEBI:58210"/>
    </ligand>
</feature>
<keyword evidence="6 11" id="KW-0288">FMN</keyword>
<dbReference type="SUPFAM" id="SSF51395">
    <property type="entry name" value="FMN-linked oxidoreductases"/>
    <property type="match status" value="1"/>
</dbReference>
<dbReference type="Proteomes" id="UP000001589">
    <property type="component" value="Chromosome"/>
</dbReference>
<dbReference type="GO" id="GO:0044205">
    <property type="term" value="P:'de novo' UMP biosynthetic process"/>
    <property type="evidence" value="ECO:0007669"/>
    <property type="project" value="UniProtKB-UniRule"/>
</dbReference>
<dbReference type="eggNOG" id="COG0167">
    <property type="taxonomic scope" value="Bacteria"/>
</dbReference>
<evidence type="ECO:0000256" key="6">
    <source>
        <dbReference type="ARBA" id="ARBA00022643"/>
    </source>
</evidence>
<dbReference type="UniPathway" id="UPA00070">
    <property type="reaction ID" value="UER00946"/>
</dbReference>
<dbReference type="OrthoDB" id="9802377at2"/>
<feature type="binding site" evidence="11">
    <location>
        <position position="170"/>
    </location>
    <ligand>
        <name>FMN</name>
        <dbReference type="ChEBI" id="CHEBI:58210"/>
    </ligand>
</feature>
<proteinExistence type="inferred from homology"/>
<comment type="pathway">
    <text evidence="3 11">Pyrimidine metabolism; UMP biosynthesis via de novo pathway; orotate from (S)-dihydroorotate (quinone route): step 1/1.</text>
</comment>
<dbReference type="GO" id="GO:0005886">
    <property type="term" value="C:plasma membrane"/>
    <property type="evidence" value="ECO:0007669"/>
    <property type="project" value="UniProtKB-SubCell"/>
</dbReference>
<evidence type="ECO:0000256" key="4">
    <source>
        <dbReference type="ARBA" id="ARBA00005359"/>
    </source>
</evidence>
<dbReference type="InterPro" id="IPR005720">
    <property type="entry name" value="Dihydroorotate_DH_cat"/>
</dbReference>
<dbReference type="NCBIfam" id="TIGR01036">
    <property type="entry name" value="pyrD_sub2"/>
    <property type="match status" value="1"/>
</dbReference>
<keyword evidence="11" id="KW-1003">Cell membrane</keyword>
<keyword evidence="9 11" id="KW-0472">Membrane</keyword>
<dbReference type="PANTHER" id="PTHR48109">
    <property type="entry name" value="DIHYDROOROTATE DEHYDROGENASE (QUINONE), MITOCHONDRIAL-RELATED"/>
    <property type="match status" value="1"/>
</dbReference>
<sequence>MFEQKGMFINIYKNLVTPILKKDTGIDAEYLTNFSLSLLAFTSNNRNWPLIKGIIKRLNDEFCVVDKRLHQNICGIDFCNPVGLAAGFDKNGNAANIWENFGFGFAEIGTVTKFAQSGNPKPRLFRLAKEEAALNRMGFNNNGAENLFKNFLKQGIPLKKNRKNNCLGINFGKSKITSLSKATEDYLTSLKLLIPYCDYAAINVSSPNTEGLRKLQDPILLQELLREVKKLDNCPPLFVKIAPDLSYKDIEDICQLIIDENINGIIATNTSLDRLGLEQRKIKQTGLLLSEENGGLSGRPLQLKANQIIRHINNIDQSIKLIGVGGIDSPESAWERICAGASLVQIYTGWIYKGPQLVPNILNGIIKQLNKHQLSNIKEAIGSNLKWIE</sequence>
<comment type="catalytic activity">
    <reaction evidence="10 11">
        <text>(S)-dihydroorotate + a quinone = orotate + a quinol</text>
        <dbReference type="Rhea" id="RHEA:30187"/>
        <dbReference type="ChEBI" id="CHEBI:24646"/>
        <dbReference type="ChEBI" id="CHEBI:30839"/>
        <dbReference type="ChEBI" id="CHEBI:30864"/>
        <dbReference type="ChEBI" id="CHEBI:132124"/>
        <dbReference type="EC" id="1.3.5.2"/>
    </reaction>
</comment>
<name>A2BUH6_PROM5</name>
<feature type="binding site" evidence="11">
    <location>
        <position position="240"/>
    </location>
    <ligand>
        <name>FMN</name>
        <dbReference type="ChEBI" id="CHEBI:58210"/>
    </ligand>
</feature>
<dbReference type="CDD" id="cd04738">
    <property type="entry name" value="DHOD_2_like"/>
    <property type="match status" value="1"/>
</dbReference>
<feature type="active site" description="Nucleophile" evidence="11">
    <location>
        <position position="206"/>
    </location>
</feature>
<feature type="binding site" evidence="11">
    <location>
        <position position="90"/>
    </location>
    <ligand>
        <name>substrate</name>
    </ligand>
</feature>
<dbReference type="NCBIfam" id="NF003652">
    <property type="entry name" value="PRK05286.2-5"/>
    <property type="match status" value="1"/>
</dbReference>
<gene>
    <name evidence="11 13" type="primary">pyrD</name>
    <name evidence="13" type="ordered locus">P9515_02281</name>
</gene>
<feature type="binding site" evidence="11">
    <location>
        <position position="326"/>
    </location>
    <ligand>
        <name>FMN</name>
        <dbReference type="ChEBI" id="CHEBI:58210"/>
    </ligand>
</feature>
<protein>
    <recommendedName>
        <fullName evidence="11">Dihydroorotate dehydrogenase (quinone)</fullName>
        <ecNumber evidence="11">1.3.5.2</ecNumber>
    </recommendedName>
    <alternativeName>
        <fullName evidence="11">DHOdehase</fullName>
        <shortName evidence="11">DHOD</shortName>
        <shortName evidence="11">DHODase</shortName>
    </alternativeName>
    <alternativeName>
        <fullName evidence="11">Dihydroorotate oxidase</fullName>
    </alternativeName>
</protein>
<evidence type="ECO:0000256" key="2">
    <source>
        <dbReference type="ARBA" id="ARBA00004370"/>
    </source>
</evidence>
<comment type="cofactor">
    <cofactor evidence="11">
        <name>FMN</name>
        <dbReference type="ChEBI" id="CHEBI:58210"/>
    </cofactor>
    <text evidence="11">Binds 1 FMN per subunit.</text>
</comment>
<feature type="domain" description="Dihydroorotate dehydrogenase catalytic" evidence="12">
    <location>
        <begin position="69"/>
        <end position="369"/>
    </location>
</feature>